<comment type="similarity">
    <text evidence="1">Belongs to the phosducin family.</text>
</comment>
<reference evidence="4" key="1">
    <citation type="submission" date="2020-11" db="EMBL/GenBank/DDBJ databases">
        <authorList>
            <person name="Tran Van P."/>
        </authorList>
    </citation>
    <scope>NUCLEOTIDE SEQUENCE</scope>
</reference>
<evidence type="ECO:0000256" key="1">
    <source>
        <dbReference type="ARBA" id="ARBA00009686"/>
    </source>
</evidence>
<evidence type="ECO:0000259" key="3">
    <source>
        <dbReference type="Pfam" id="PF02114"/>
    </source>
</evidence>
<dbReference type="CDD" id="cd02988">
    <property type="entry name" value="Phd_like_VIAF"/>
    <property type="match status" value="1"/>
</dbReference>
<accession>A0A7R9B1C5</accession>
<evidence type="ECO:0000313" key="4">
    <source>
        <dbReference type="EMBL" id="CAD7264067.1"/>
    </source>
</evidence>
<dbReference type="GO" id="GO:0006457">
    <property type="term" value="P:protein folding"/>
    <property type="evidence" value="ECO:0007669"/>
    <property type="project" value="TreeGrafter"/>
</dbReference>
<dbReference type="PANTHER" id="PTHR45809">
    <property type="entry name" value="VIRAL IAP-ASSOCIATED FACTOR HOMOLOG"/>
    <property type="match status" value="1"/>
</dbReference>
<gene>
    <name evidence="4" type="ORF">TSIB3V08_LOCUS8129</name>
</gene>
<dbReference type="Gene3D" id="3.40.30.10">
    <property type="entry name" value="Glutaredoxin"/>
    <property type="match status" value="1"/>
</dbReference>
<evidence type="ECO:0000256" key="2">
    <source>
        <dbReference type="SAM" id="MobiDB-lite"/>
    </source>
</evidence>
<name>A0A7R9B1C5_TIMSH</name>
<dbReference type="AlphaFoldDB" id="A0A7R9B1C5"/>
<dbReference type="InterPro" id="IPR051498">
    <property type="entry name" value="Phosducin-like_chap/apop_reg"/>
</dbReference>
<dbReference type="Pfam" id="PF02114">
    <property type="entry name" value="Phosducin"/>
    <property type="match status" value="1"/>
</dbReference>
<dbReference type="PANTHER" id="PTHR45809:SF3">
    <property type="entry name" value="VIRAL IAP-ASSOCIATED FACTOR HOMOLOG"/>
    <property type="match status" value="1"/>
</dbReference>
<feature type="domain" description="Phosducin" evidence="3">
    <location>
        <begin position="103"/>
        <end position="237"/>
    </location>
</feature>
<dbReference type="SUPFAM" id="SSF52833">
    <property type="entry name" value="Thioredoxin-like"/>
    <property type="match status" value="1"/>
</dbReference>
<sequence length="292" mass="33373">MQKQTSFLTISDRHQQSTDKSSLREKRAIVDSHVHCKTREVMLFGHVTALIQSQDDCVASDPNEDTQWNDILRSKGILPPKEKEVTENDIVNMLESTIETKQAQGERALENLSLNELDELEDEEDERILLEYRDRRIAEMRAAAIKACYGALEEISAEDYVREVNQAGDGVWVVLHLYKQGIPLCALINQHLSLLATKFPATKFIKSISSTCIPNYPDKNLPTVFLYYQGNLKKQWVGPHQFRGLSLSVDELEWMLGQAGAVQTQLEEDPRPKIRDVLFSKLQDDLSEDNDW</sequence>
<dbReference type="InterPro" id="IPR024253">
    <property type="entry name" value="Phosducin_thioredoxin-like_dom"/>
</dbReference>
<dbReference type="EMBL" id="OC004086">
    <property type="protein sequence ID" value="CAD7264067.1"/>
    <property type="molecule type" value="Genomic_DNA"/>
</dbReference>
<dbReference type="InterPro" id="IPR036249">
    <property type="entry name" value="Thioredoxin-like_sf"/>
</dbReference>
<organism evidence="4">
    <name type="scientific">Timema shepardi</name>
    <name type="common">Walking stick</name>
    <dbReference type="NCBI Taxonomy" id="629360"/>
    <lineage>
        <taxon>Eukaryota</taxon>
        <taxon>Metazoa</taxon>
        <taxon>Ecdysozoa</taxon>
        <taxon>Arthropoda</taxon>
        <taxon>Hexapoda</taxon>
        <taxon>Insecta</taxon>
        <taxon>Pterygota</taxon>
        <taxon>Neoptera</taxon>
        <taxon>Polyneoptera</taxon>
        <taxon>Phasmatodea</taxon>
        <taxon>Timematodea</taxon>
        <taxon>Timematoidea</taxon>
        <taxon>Timematidae</taxon>
        <taxon>Timema</taxon>
    </lineage>
</organism>
<dbReference type="GO" id="GO:0005737">
    <property type="term" value="C:cytoplasm"/>
    <property type="evidence" value="ECO:0007669"/>
    <property type="project" value="TreeGrafter"/>
</dbReference>
<feature type="compositionally biased region" description="Basic and acidic residues" evidence="2">
    <location>
        <begin position="11"/>
        <end position="24"/>
    </location>
</feature>
<feature type="region of interest" description="Disordered" evidence="2">
    <location>
        <begin position="1"/>
        <end position="24"/>
    </location>
</feature>
<proteinExistence type="inferred from homology"/>
<protein>
    <recommendedName>
        <fullName evidence="3">Phosducin domain-containing protein</fullName>
    </recommendedName>
</protein>